<dbReference type="SUPFAM" id="SSF52540">
    <property type="entry name" value="P-loop containing nucleoside triphosphate hydrolases"/>
    <property type="match status" value="1"/>
</dbReference>
<name>A0A0K9GR32_9BACI</name>
<evidence type="ECO:0000256" key="2">
    <source>
        <dbReference type="ARBA" id="ARBA00022722"/>
    </source>
</evidence>
<dbReference type="GO" id="GO:0008409">
    <property type="term" value="F:5'-3' exonuclease activity"/>
    <property type="evidence" value="ECO:0007669"/>
    <property type="project" value="UniProtKB-UniRule"/>
</dbReference>
<dbReference type="HAMAP" id="MF_01452">
    <property type="entry name" value="AddB_type1"/>
    <property type="match status" value="1"/>
</dbReference>
<keyword evidence="1 14" id="KW-0004">4Fe-4S</keyword>
<comment type="cofactor">
    <cofactor evidence="14">
        <name>Mg(2+)</name>
        <dbReference type="ChEBI" id="CHEBI:18420"/>
    </cofactor>
</comment>
<dbReference type="Gene3D" id="3.90.320.10">
    <property type="match status" value="1"/>
</dbReference>
<keyword evidence="12 14" id="KW-0238">DNA-binding</keyword>
<evidence type="ECO:0000313" key="17">
    <source>
        <dbReference type="Proteomes" id="UP000037146"/>
    </source>
</evidence>
<keyword evidence="5 14" id="KW-0227">DNA damage</keyword>
<evidence type="ECO:0000256" key="4">
    <source>
        <dbReference type="ARBA" id="ARBA00022741"/>
    </source>
</evidence>
<dbReference type="Gene3D" id="3.40.50.300">
    <property type="entry name" value="P-loop containing nucleotide triphosphate hydrolases"/>
    <property type="match status" value="3"/>
</dbReference>
<dbReference type="GO" id="GO:0004386">
    <property type="term" value="F:helicase activity"/>
    <property type="evidence" value="ECO:0007669"/>
    <property type="project" value="UniProtKB-KW"/>
</dbReference>
<dbReference type="InterPro" id="IPR014140">
    <property type="entry name" value="DNA_helicase_suAddB"/>
</dbReference>
<keyword evidence="2 14" id="KW-0540">Nuclease</keyword>
<comment type="subunit">
    <text evidence="14">Heterodimer of AddA and AddB.</text>
</comment>
<dbReference type="NCBIfam" id="TIGR02773">
    <property type="entry name" value="addB_Gpos"/>
    <property type="match status" value="1"/>
</dbReference>
<comment type="caution">
    <text evidence="16">The sequence shown here is derived from an EMBL/GenBank/DDBJ whole genome shotgun (WGS) entry which is preliminary data.</text>
</comment>
<dbReference type="GO" id="GO:0003690">
    <property type="term" value="F:double-stranded DNA binding"/>
    <property type="evidence" value="ECO:0007669"/>
    <property type="project" value="UniProtKB-UniRule"/>
</dbReference>
<evidence type="ECO:0000256" key="14">
    <source>
        <dbReference type="HAMAP-Rule" id="MF_01452"/>
    </source>
</evidence>
<feature type="binding site" evidence="14">
    <location>
        <position position="1123"/>
    </location>
    <ligand>
        <name>[4Fe-4S] cluster</name>
        <dbReference type="ChEBI" id="CHEBI:49883"/>
    </ligand>
</feature>
<keyword evidence="11 14" id="KW-0411">Iron-sulfur</keyword>
<reference evidence="17" key="1">
    <citation type="submission" date="2015-07" db="EMBL/GenBank/DDBJ databases">
        <title>Genome sequencing project for genomic taxonomy and phylogenomics of Bacillus-like bacteria.</title>
        <authorList>
            <person name="Liu B."/>
            <person name="Wang J."/>
            <person name="Zhu Y."/>
            <person name="Liu G."/>
            <person name="Chen Q."/>
            <person name="Chen Z."/>
            <person name="Lan J."/>
            <person name="Che J."/>
            <person name="Ge C."/>
            <person name="Shi H."/>
            <person name="Pan Z."/>
            <person name="Liu X."/>
        </authorList>
    </citation>
    <scope>NUCLEOTIDE SEQUENCE [LARGE SCALE GENOMIC DNA]</scope>
    <source>
        <strain evidence="17">FJAT-27997</strain>
    </source>
</reference>
<keyword evidence="10 14" id="KW-0408">Iron</keyword>
<dbReference type="GO" id="GO:0046872">
    <property type="term" value="F:metal ion binding"/>
    <property type="evidence" value="ECO:0007669"/>
    <property type="project" value="UniProtKB-KW"/>
</dbReference>
<dbReference type="InterPro" id="IPR011604">
    <property type="entry name" value="PDDEXK-like_dom_sf"/>
</dbReference>
<feature type="binding site" evidence="14">
    <location>
        <position position="800"/>
    </location>
    <ligand>
        <name>[4Fe-4S] cluster</name>
        <dbReference type="ChEBI" id="CHEBI:49883"/>
    </ligand>
</feature>
<comment type="similarity">
    <text evidence="14">Belongs to the helicase family. AddB/RexB type 1 subfamily.</text>
</comment>
<dbReference type="Gene3D" id="6.10.140.1030">
    <property type="match status" value="1"/>
</dbReference>
<evidence type="ECO:0000256" key="9">
    <source>
        <dbReference type="ARBA" id="ARBA00022840"/>
    </source>
</evidence>
<dbReference type="InterPro" id="IPR014017">
    <property type="entry name" value="DNA_helicase_UvrD-like_C"/>
</dbReference>
<comment type="miscellaneous">
    <text evidence="14">Despite having conserved helicase domains, this subunit does not have helicase activity.</text>
</comment>
<dbReference type="InterPro" id="IPR038726">
    <property type="entry name" value="PDDEXK_AddAB-type"/>
</dbReference>
<evidence type="ECO:0000256" key="3">
    <source>
        <dbReference type="ARBA" id="ARBA00022723"/>
    </source>
</evidence>
<evidence type="ECO:0000256" key="1">
    <source>
        <dbReference type="ARBA" id="ARBA00022485"/>
    </source>
</evidence>
<dbReference type="GO" id="GO:0000724">
    <property type="term" value="P:double-strand break repair via homologous recombination"/>
    <property type="evidence" value="ECO:0007669"/>
    <property type="project" value="UniProtKB-UniRule"/>
</dbReference>
<evidence type="ECO:0000256" key="12">
    <source>
        <dbReference type="ARBA" id="ARBA00023125"/>
    </source>
</evidence>
<dbReference type="GO" id="GO:0051539">
    <property type="term" value="F:4 iron, 4 sulfur cluster binding"/>
    <property type="evidence" value="ECO:0007669"/>
    <property type="project" value="UniProtKB-KW"/>
</dbReference>
<evidence type="ECO:0000313" key="16">
    <source>
        <dbReference type="EMBL" id="KMY49046.1"/>
    </source>
</evidence>
<dbReference type="Proteomes" id="UP000037146">
    <property type="component" value="Unassembled WGS sequence"/>
</dbReference>
<feature type="domain" description="UvrD-like helicase C-terminal" evidence="15">
    <location>
        <begin position="278"/>
        <end position="584"/>
    </location>
</feature>
<dbReference type="FunFam" id="3.90.320.10:FF:000006">
    <property type="entry name" value="ATP-dependent helicase/deoxyribonuclease subunit B"/>
    <property type="match status" value="1"/>
</dbReference>
<dbReference type="PANTHER" id="PTHR30591">
    <property type="entry name" value="RECBCD ENZYME SUBUNIT RECC"/>
    <property type="match status" value="1"/>
</dbReference>
<comment type="function">
    <text evidence="14">The heterodimer acts as both an ATP-dependent DNA helicase and an ATP-dependent, dual-direction single-stranded exonuclease. Recognizes the chi site generating a DNA molecule suitable for the initiation of homologous recombination. The AddB subunit has 5' -&gt; 3' nuclease activity but not helicase activity.</text>
</comment>
<feature type="binding site" evidence="14">
    <location>
        <position position="1132"/>
    </location>
    <ligand>
        <name>[4Fe-4S] cluster</name>
        <dbReference type="ChEBI" id="CHEBI:49883"/>
    </ligand>
</feature>
<dbReference type="PANTHER" id="PTHR30591:SF1">
    <property type="entry name" value="RECBCD ENZYME SUBUNIT RECC"/>
    <property type="match status" value="1"/>
</dbReference>
<gene>
    <name evidence="14" type="primary">addB</name>
    <name evidence="16" type="ORF">AC625_05580</name>
</gene>
<evidence type="ECO:0000256" key="7">
    <source>
        <dbReference type="ARBA" id="ARBA00022806"/>
    </source>
</evidence>
<dbReference type="EMBL" id="LFZW01000001">
    <property type="protein sequence ID" value="KMY49046.1"/>
    <property type="molecule type" value="Genomic_DNA"/>
</dbReference>
<evidence type="ECO:0000256" key="13">
    <source>
        <dbReference type="ARBA" id="ARBA00023204"/>
    </source>
</evidence>
<dbReference type="InterPro" id="IPR027417">
    <property type="entry name" value="P-loop_NTPase"/>
</dbReference>
<dbReference type="GO" id="GO:0005524">
    <property type="term" value="F:ATP binding"/>
    <property type="evidence" value="ECO:0007669"/>
    <property type="project" value="UniProtKB-UniRule"/>
</dbReference>
<organism evidence="16 17">
    <name type="scientific">Peribacillus loiseleuriae</name>
    <dbReference type="NCBI Taxonomy" id="1679170"/>
    <lineage>
        <taxon>Bacteria</taxon>
        <taxon>Bacillati</taxon>
        <taxon>Bacillota</taxon>
        <taxon>Bacilli</taxon>
        <taxon>Bacillales</taxon>
        <taxon>Bacillaceae</taxon>
        <taxon>Peribacillus</taxon>
    </lineage>
</organism>
<evidence type="ECO:0000256" key="11">
    <source>
        <dbReference type="ARBA" id="ARBA00023014"/>
    </source>
</evidence>
<evidence type="ECO:0000259" key="15">
    <source>
        <dbReference type="PROSITE" id="PS51217"/>
    </source>
</evidence>
<dbReference type="AlphaFoldDB" id="A0A0K9GR32"/>
<evidence type="ECO:0000256" key="10">
    <source>
        <dbReference type="ARBA" id="ARBA00023004"/>
    </source>
</evidence>
<dbReference type="Pfam" id="PF21445">
    <property type="entry name" value="ADDB_N"/>
    <property type="match status" value="1"/>
</dbReference>
<keyword evidence="13 14" id="KW-0234">DNA repair</keyword>
<dbReference type="InterPro" id="IPR049035">
    <property type="entry name" value="ADDB_N"/>
</dbReference>
<dbReference type="PATRIC" id="fig|1679170.3.peg.1195"/>
<dbReference type="PROSITE" id="PS51217">
    <property type="entry name" value="UVRD_HELICASE_CTER"/>
    <property type="match status" value="1"/>
</dbReference>
<dbReference type="EC" id="3.1.-.-" evidence="14"/>
<dbReference type="Pfam" id="PF12705">
    <property type="entry name" value="PDDEXK_1"/>
    <property type="match status" value="1"/>
</dbReference>
<comment type="cofactor">
    <cofactor evidence="14">
        <name>[4Fe-4S] cluster</name>
        <dbReference type="ChEBI" id="CHEBI:49883"/>
    </cofactor>
    <text evidence="14">Binds 1 [4Fe-4S] cluster.</text>
</comment>
<protein>
    <recommendedName>
        <fullName evidence="14">ATP-dependent helicase/deoxyribonuclease subunit B</fullName>
        <ecNumber evidence="14">3.1.-.-</ecNumber>
    </recommendedName>
    <alternativeName>
        <fullName evidence="14">ATP-dependent helicase/nuclease subunit AddB</fullName>
    </alternativeName>
</protein>
<dbReference type="RefSeq" id="WP_049680378.1">
    <property type="nucleotide sequence ID" value="NZ_LFZW01000001.1"/>
</dbReference>
<keyword evidence="4 14" id="KW-0547">Nucleotide-binding</keyword>
<sequence>MALKFITGRSGSGKTAKVLDEIGEKLREDPAGKPIIYLVPDQMTFLSENKLIKTPGLEGMIRAQVFSFSRLAWRILQETGGGNRRHLDSVGVNMLIRKIMEDKKDELKMFRRSADKPGFIVQMEEMLTEFKRYCLDPKDINEFRERSLQQSSDAVRDKLHDLELIYQAFEDELVGKYLDSEDYFRLLIEKLAQSSYITEASIYLDGFYSLTPQELQIVEELLKLCKDVTVVLTLDQPYRISPPDGLDLFRQTGSTYFSIYQGALAIGVIVENDEHLESAPRFIGNPGMAHLEANLTVRPAQEFNGATSVTVVQAMNRRAEVEGVARTILRFVRDGNHRFRDFAILVRNGESYHDLINTVFQDYQIPVFIDIKRTMLNHPLIELIRSTLEILNTNWRYEPVFRAIKTELLHPINLNSDIMREKVDRLENYVLSRGIKGNRWYSKEPWTYRRIRGLELEDRRQTDKEKQVEDELNEMKELFNTAILRLSKRLKRAQTGQEMCESLYLYLEELHIPEKLEKLKVEAEERDDLIGAREHEQAWNSVVNLLDQFVELLSEEKITLKQFSTVMESGFETLKFSLVPPAIDQVLVANLDLSRLDDIRTAFVIGLNEGVLPGKAGKDGILSDQDRENLAANGFEVAPSSKLRLLDEEFVAYKAFTTPSESLYLTYPLADEEGKALLPSSYIKRVKDVLPKVKEWVFMNDPSDLDASEQAEYAANYDVALSYLTAQLQLKKRNYPVHPVWWDVYNAYMDHEAMRPEAVRVLSSLFYQNKTKRISAETSRKIYGENILASVSRMELFNSCAFAHYAAHGLKLKERKIFRLDAPDIGEMFHGALKIISDYLYERNISWSSLTKEQCLMLARKAVEQLAPKLQNQILLSSNRHHYLKRKLEQVIGRASIVLSEQAKQSGFVPVGLELGFGKNGQLPPLSFELKDGTKMELVGRIDRIDKAEENDSVYLRVLDYKSSEKDLNLSEVYYGLALQMLTYLDIVITHSNTLVGKEALPAGVLYFHVHNPVVKSKGMVGLSELEQEIFKSFKMKGLLLGDPDVVQLMDQSLEQGVLSNSNMIPAGLKKDGTLQAKSKIASQEEFLLLQNHIRHLYQEAGNEIVEGNVEINPYKLKDKIPCTFCAFKSVCQFDQSTEDNEYRLLSSNKQDEVMNVLRREVSTHE</sequence>
<evidence type="ECO:0000256" key="5">
    <source>
        <dbReference type="ARBA" id="ARBA00022763"/>
    </source>
</evidence>
<keyword evidence="9 14" id="KW-0067">ATP-binding</keyword>
<evidence type="ECO:0000256" key="6">
    <source>
        <dbReference type="ARBA" id="ARBA00022801"/>
    </source>
</evidence>
<keyword evidence="17" id="KW-1185">Reference proteome</keyword>
<accession>A0A0K9GR32</accession>
<keyword evidence="7 14" id="KW-0347">Helicase</keyword>
<feature type="binding site" evidence="14">
    <location>
        <position position="1126"/>
    </location>
    <ligand>
        <name>[4Fe-4S] cluster</name>
        <dbReference type="ChEBI" id="CHEBI:49883"/>
    </ligand>
</feature>
<keyword evidence="8 14" id="KW-0269">Exonuclease</keyword>
<keyword evidence="3 14" id="KW-0479">Metal-binding</keyword>
<dbReference type="STRING" id="1679170.AC625_05580"/>
<proteinExistence type="inferred from homology"/>
<dbReference type="OrthoDB" id="9758506at2"/>
<keyword evidence="6 14" id="KW-0378">Hydrolase</keyword>
<evidence type="ECO:0000256" key="8">
    <source>
        <dbReference type="ARBA" id="ARBA00022839"/>
    </source>
</evidence>